<feature type="domain" description="ABM" evidence="1">
    <location>
        <begin position="4"/>
        <end position="93"/>
    </location>
</feature>
<reference evidence="3" key="2">
    <citation type="submission" date="2019-01" db="EMBL/GenBank/DDBJ databases">
        <title>Genome sequence of Desulfonema ishimotonii strain Tokyo 01.</title>
        <authorList>
            <person name="Fukui M."/>
        </authorList>
    </citation>
    <scope>NUCLEOTIDE SEQUENCE [LARGE SCALE GENOMIC DNA]</scope>
    <source>
        <strain evidence="3">Tokyo 01</strain>
    </source>
</reference>
<dbReference type="SUPFAM" id="SSF54909">
    <property type="entry name" value="Dimeric alpha+beta barrel"/>
    <property type="match status" value="1"/>
</dbReference>
<dbReference type="PROSITE" id="PS51725">
    <property type="entry name" value="ABM"/>
    <property type="match status" value="1"/>
</dbReference>
<comment type="caution">
    <text evidence="2">The sequence shown here is derived from an EMBL/GenBank/DDBJ whole genome shotgun (WGS) entry which is preliminary data.</text>
</comment>
<dbReference type="Pfam" id="PF03992">
    <property type="entry name" value="ABM"/>
    <property type="match status" value="1"/>
</dbReference>
<protein>
    <submittedName>
        <fullName evidence="2">Antibiotic biosynthesis monooxygenase</fullName>
    </submittedName>
</protein>
<name>A0A401FUC7_9BACT</name>
<dbReference type="PANTHER" id="PTHR33336">
    <property type="entry name" value="QUINOL MONOOXYGENASE YGIN-RELATED"/>
    <property type="match status" value="1"/>
</dbReference>
<evidence type="ECO:0000313" key="2">
    <source>
        <dbReference type="EMBL" id="GBC60582.1"/>
    </source>
</evidence>
<dbReference type="AlphaFoldDB" id="A0A401FUC7"/>
<sequence length="97" mass="10739">MGKIAVVATMIAKPGKEDALKQELLGLIEPSRADEGCLKYHLHQDQADPTVFVFYENWESKELLDAHLAQPHLKAFGEKAGELLAEPFGVRILDILA</sequence>
<dbReference type="InterPro" id="IPR007138">
    <property type="entry name" value="ABM_dom"/>
</dbReference>
<keyword evidence="2" id="KW-0560">Oxidoreductase</keyword>
<evidence type="ECO:0000313" key="3">
    <source>
        <dbReference type="Proteomes" id="UP000288096"/>
    </source>
</evidence>
<dbReference type="EMBL" id="BEXT01000001">
    <property type="protein sequence ID" value="GBC60582.1"/>
    <property type="molecule type" value="Genomic_DNA"/>
</dbReference>
<gene>
    <name evidence="2" type="ORF">DENIS_1539</name>
</gene>
<dbReference type="OrthoDB" id="287932at2"/>
<keyword evidence="2" id="KW-0503">Monooxygenase</keyword>
<dbReference type="Proteomes" id="UP000288096">
    <property type="component" value="Unassembled WGS sequence"/>
</dbReference>
<dbReference type="PANTHER" id="PTHR33336:SF3">
    <property type="entry name" value="ABM DOMAIN-CONTAINING PROTEIN"/>
    <property type="match status" value="1"/>
</dbReference>
<dbReference type="GO" id="GO:0004497">
    <property type="term" value="F:monooxygenase activity"/>
    <property type="evidence" value="ECO:0007669"/>
    <property type="project" value="UniProtKB-KW"/>
</dbReference>
<reference evidence="3" key="1">
    <citation type="submission" date="2017-11" db="EMBL/GenBank/DDBJ databases">
        <authorList>
            <person name="Watanabe M."/>
            <person name="Kojima H."/>
        </authorList>
    </citation>
    <scope>NUCLEOTIDE SEQUENCE [LARGE SCALE GENOMIC DNA]</scope>
    <source>
        <strain evidence="3">Tokyo 01</strain>
    </source>
</reference>
<keyword evidence="3" id="KW-1185">Reference proteome</keyword>
<accession>A0A401FUC7</accession>
<evidence type="ECO:0000259" key="1">
    <source>
        <dbReference type="PROSITE" id="PS51725"/>
    </source>
</evidence>
<dbReference type="InterPro" id="IPR050744">
    <property type="entry name" value="AI-2_Isomerase_LsrG"/>
</dbReference>
<dbReference type="InterPro" id="IPR011008">
    <property type="entry name" value="Dimeric_a/b-barrel"/>
</dbReference>
<proteinExistence type="predicted"/>
<dbReference type="RefSeq" id="WP_124327979.1">
    <property type="nucleotide sequence ID" value="NZ_BEXT01000001.1"/>
</dbReference>
<dbReference type="Gene3D" id="3.30.70.100">
    <property type="match status" value="1"/>
</dbReference>
<organism evidence="2 3">
    <name type="scientific">Desulfonema ishimotonii</name>
    <dbReference type="NCBI Taxonomy" id="45657"/>
    <lineage>
        <taxon>Bacteria</taxon>
        <taxon>Pseudomonadati</taxon>
        <taxon>Thermodesulfobacteriota</taxon>
        <taxon>Desulfobacteria</taxon>
        <taxon>Desulfobacterales</taxon>
        <taxon>Desulfococcaceae</taxon>
        <taxon>Desulfonema</taxon>
    </lineage>
</organism>